<reference evidence="2" key="1">
    <citation type="submission" date="2017-11" db="EMBL/GenBank/DDBJ databases">
        <authorList>
            <person name="Watanabe M."/>
            <person name="Kojima H."/>
        </authorList>
    </citation>
    <scope>NUCLEOTIDE SEQUENCE [LARGE SCALE GENOMIC DNA]</scope>
    <source>
        <strain evidence="2">Tokyo 01</strain>
    </source>
</reference>
<protein>
    <submittedName>
        <fullName evidence="1">Uncharacterized protein</fullName>
    </submittedName>
</protein>
<sequence length="170" mass="18250">MRESNYMTGKVRILLTDGMGTVLQERQVRNMIVNSGRKLMADLFAGTSAGDPVRYMGIGTGDAATTAGMTGLASEISHLTPDQSPRTLVDAQITEPAEGAIITVTAAFNGEDFIADDAGELSLQEAGLFTEDAEGTMYNRVTFDPIPLRRGYEITLIWDVTFPAVPLATD</sequence>
<dbReference type="OrthoDB" id="8617461at2"/>
<dbReference type="AlphaFoldDB" id="A0A401FWJ8"/>
<keyword evidence="2" id="KW-1185">Reference proteome</keyword>
<dbReference type="Proteomes" id="UP000288096">
    <property type="component" value="Unassembled WGS sequence"/>
</dbReference>
<comment type="caution">
    <text evidence="1">The sequence shown here is derived from an EMBL/GenBank/DDBJ whole genome shotgun (WGS) entry which is preliminary data.</text>
</comment>
<dbReference type="RefSeq" id="WP_124328644.1">
    <property type="nucleotide sequence ID" value="NZ_BEXT01000001.1"/>
</dbReference>
<proteinExistence type="predicted"/>
<name>A0A401FWJ8_9BACT</name>
<dbReference type="EMBL" id="BEXT01000001">
    <property type="protein sequence ID" value="GBC61345.1"/>
    <property type="molecule type" value="Genomic_DNA"/>
</dbReference>
<gene>
    <name evidence="1" type="ORF">DENIS_2305</name>
</gene>
<evidence type="ECO:0000313" key="2">
    <source>
        <dbReference type="Proteomes" id="UP000288096"/>
    </source>
</evidence>
<accession>A0A401FWJ8</accession>
<organism evidence="1 2">
    <name type="scientific">Desulfonema ishimotonii</name>
    <dbReference type="NCBI Taxonomy" id="45657"/>
    <lineage>
        <taxon>Bacteria</taxon>
        <taxon>Pseudomonadati</taxon>
        <taxon>Thermodesulfobacteriota</taxon>
        <taxon>Desulfobacteria</taxon>
        <taxon>Desulfobacterales</taxon>
        <taxon>Desulfococcaceae</taxon>
        <taxon>Desulfonema</taxon>
    </lineage>
</organism>
<reference evidence="2" key="2">
    <citation type="submission" date="2019-01" db="EMBL/GenBank/DDBJ databases">
        <title>Genome sequence of Desulfonema ishimotonii strain Tokyo 01.</title>
        <authorList>
            <person name="Fukui M."/>
        </authorList>
    </citation>
    <scope>NUCLEOTIDE SEQUENCE [LARGE SCALE GENOMIC DNA]</scope>
    <source>
        <strain evidence="2">Tokyo 01</strain>
    </source>
</reference>
<evidence type="ECO:0000313" key="1">
    <source>
        <dbReference type="EMBL" id="GBC61345.1"/>
    </source>
</evidence>